<dbReference type="InterPro" id="IPR037274">
    <property type="entry name" value="Znf_CHY_sf"/>
</dbReference>
<dbReference type="STRING" id="39946.B8ANB2"/>
<keyword evidence="4 8" id="KW-0863">Zinc-finger</keyword>
<feature type="chain" id="PRO_5002864766" evidence="9">
    <location>
        <begin position="25"/>
        <end position="454"/>
    </location>
</feature>
<dbReference type="PROSITE" id="PS51266">
    <property type="entry name" value="ZF_CHY"/>
    <property type="match status" value="1"/>
</dbReference>
<evidence type="ECO:0000256" key="1">
    <source>
        <dbReference type="ARBA" id="ARBA00004123"/>
    </source>
</evidence>
<dbReference type="InterPro" id="IPR001841">
    <property type="entry name" value="Znf_RING"/>
</dbReference>
<comment type="pathway">
    <text evidence="2">Protein modification; protein ubiquitination.</text>
</comment>
<evidence type="ECO:0000256" key="2">
    <source>
        <dbReference type="ARBA" id="ARBA00004906"/>
    </source>
</evidence>
<dbReference type="Pfam" id="PF13639">
    <property type="entry name" value="zf-RING_2"/>
    <property type="match status" value="1"/>
</dbReference>
<protein>
    <submittedName>
        <fullName evidence="13">Uncharacterized protein</fullName>
    </submittedName>
</protein>
<dbReference type="InterPro" id="IPR017921">
    <property type="entry name" value="Znf_CTCHY"/>
</dbReference>
<keyword evidence="7" id="KW-0539">Nucleus</keyword>
<dbReference type="Gene3D" id="2.20.28.10">
    <property type="match status" value="1"/>
</dbReference>
<dbReference type="SMART" id="SM00184">
    <property type="entry name" value="RING"/>
    <property type="match status" value="1"/>
</dbReference>
<evidence type="ECO:0000256" key="3">
    <source>
        <dbReference type="ARBA" id="ARBA00022723"/>
    </source>
</evidence>
<dbReference type="AlphaFoldDB" id="B8ANB2"/>
<dbReference type="InterPro" id="IPR008913">
    <property type="entry name" value="Znf_CHY"/>
</dbReference>
<keyword evidence="14" id="KW-1185">Reference proteome</keyword>
<reference evidence="13 14" key="1">
    <citation type="journal article" date="2005" name="PLoS Biol.">
        <title>The genomes of Oryza sativa: a history of duplications.</title>
        <authorList>
            <person name="Yu J."/>
            <person name="Wang J."/>
            <person name="Lin W."/>
            <person name="Li S."/>
            <person name="Li H."/>
            <person name="Zhou J."/>
            <person name="Ni P."/>
            <person name="Dong W."/>
            <person name="Hu S."/>
            <person name="Zeng C."/>
            <person name="Zhang J."/>
            <person name="Zhang Y."/>
            <person name="Li R."/>
            <person name="Xu Z."/>
            <person name="Li S."/>
            <person name="Li X."/>
            <person name="Zheng H."/>
            <person name="Cong L."/>
            <person name="Lin L."/>
            <person name="Yin J."/>
            <person name="Geng J."/>
            <person name="Li G."/>
            <person name="Shi J."/>
            <person name="Liu J."/>
            <person name="Lv H."/>
            <person name="Li J."/>
            <person name="Wang J."/>
            <person name="Deng Y."/>
            <person name="Ran L."/>
            <person name="Shi X."/>
            <person name="Wang X."/>
            <person name="Wu Q."/>
            <person name="Li C."/>
            <person name="Ren X."/>
            <person name="Wang J."/>
            <person name="Wang X."/>
            <person name="Li D."/>
            <person name="Liu D."/>
            <person name="Zhang X."/>
            <person name="Ji Z."/>
            <person name="Zhao W."/>
            <person name="Sun Y."/>
            <person name="Zhang Z."/>
            <person name="Bao J."/>
            <person name="Han Y."/>
            <person name="Dong L."/>
            <person name="Ji J."/>
            <person name="Chen P."/>
            <person name="Wu S."/>
            <person name="Liu J."/>
            <person name="Xiao Y."/>
            <person name="Bu D."/>
            <person name="Tan J."/>
            <person name="Yang L."/>
            <person name="Ye C."/>
            <person name="Zhang J."/>
            <person name="Xu J."/>
            <person name="Zhou Y."/>
            <person name="Yu Y."/>
            <person name="Zhang B."/>
            <person name="Zhuang S."/>
            <person name="Wei H."/>
            <person name="Liu B."/>
            <person name="Lei M."/>
            <person name="Yu H."/>
            <person name="Li Y."/>
            <person name="Xu H."/>
            <person name="Wei S."/>
            <person name="He X."/>
            <person name="Fang L."/>
            <person name="Zhang Z."/>
            <person name="Zhang Y."/>
            <person name="Huang X."/>
            <person name="Su Z."/>
            <person name="Tong W."/>
            <person name="Li J."/>
            <person name="Tong Z."/>
            <person name="Li S."/>
            <person name="Ye J."/>
            <person name="Wang L."/>
            <person name="Fang L."/>
            <person name="Lei T."/>
            <person name="Chen C."/>
            <person name="Chen H."/>
            <person name="Xu Z."/>
            <person name="Li H."/>
            <person name="Huang H."/>
            <person name="Zhang F."/>
            <person name="Xu H."/>
            <person name="Li N."/>
            <person name="Zhao C."/>
            <person name="Li S."/>
            <person name="Dong L."/>
            <person name="Huang Y."/>
            <person name="Li L."/>
            <person name="Xi Y."/>
            <person name="Qi Q."/>
            <person name="Li W."/>
            <person name="Zhang B."/>
            <person name="Hu W."/>
            <person name="Zhang Y."/>
            <person name="Tian X."/>
            <person name="Jiao Y."/>
            <person name="Liang X."/>
            <person name="Jin J."/>
            <person name="Gao L."/>
            <person name="Zheng W."/>
            <person name="Hao B."/>
            <person name="Liu S."/>
            <person name="Wang W."/>
            <person name="Yuan L."/>
            <person name="Cao M."/>
            <person name="McDermott J."/>
            <person name="Samudrala R."/>
            <person name="Wang J."/>
            <person name="Wong G.K."/>
            <person name="Yang H."/>
        </authorList>
    </citation>
    <scope>NUCLEOTIDE SEQUENCE [LARGE SCALE GENOMIC DNA]</scope>
    <source>
        <strain evidence="14">cv. 93-11</strain>
    </source>
</reference>
<evidence type="ECO:0000256" key="5">
    <source>
        <dbReference type="ARBA" id="ARBA00022786"/>
    </source>
</evidence>
<accession>B8ANB2</accession>
<dbReference type="PROSITE" id="PS51270">
    <property type="entry name" value="ZF_CTCHY"/>
    <property type="match status" value="1"/>
</dbReference>
<evidence type="ECO:0000313" key="13">
    <source>
        <dbReference type="EMBL" id="EEC74516.1"/>
    </source>
</evidence>
<evidence type="ECO:0000256" key="8">
    <source>
        <dbReference type="PROSITE-ProRule" id="PRU00601"/>
    </source>
</evidence>
<proteinExistence type="predicted"/>
<dbReference type="OMA" id="GVMKYEP"/>
<dbReference type="GO" id="GO:0061630">
    <property type="term" value="F:ubiquitin protein ligase activity"/>
    <property type="evidence" value="ECO:0007669"/>
    <property type="project" value="TreeGrafter"/>
</dbReference>
<dbReference type="Pfam" id="PF14599">
    <property type="entry name" value="zinc_ribbon_6"/>
    <property type="match status" value="1"/>
</dbReference>
<keyword evidence="3" id="KW-0479">Metal-binding</keyword>
<dbReference type="EMBL" id="CM000128">
    <property type="protein sequence ID" value="EEC74516.1"/>
    <property type="molecule type" value="Genomic_DNA"/>
</dbReference>
<evidence type="ECO:0000259" key="10">
    <source>
        <dbReference type="PROSITE" id="PS50089"/>
    </source>
</evidence>
<keyword evidence="6" id="KW-0862">Zinc</keyword>
<evidence type="ECO:0000256" key="7">
    <source>
        <dbReference type="ARBA" id="ARBA00023242"/>
    </source>
</evidence>
<organism evidence="13 14">
    <name type="scientific">Oryza sativa subsp. indica</name>
    <name type="common">Rice</name>
    <dbReference type="NCBI Taxonomy" id="39946"/>
    <lineage>
        <taxon>Eukaryota</taxon>
        <taxon>Viridiplantae</taxon>
        <taxon>Streptophyta</taxon>
        <taxon>Embryophyta</taxon>
        <taxon>Tracheophyta</taxon>
        <taxon>Spermatophyta</taxon>
        <taxon>Magnoliopsida</taxon>
        <taxon>Liliopsida</taxon>
        <taxon>Poales</taxon>
        <taxon>Poaceae</taxon>
        <taxon>BOP clade</taxon>
        <taxon>Oryzoideae</taxon>
        <taxon>Oryzeae</taxon>
        <taxon>Oryzinae</taxon>
        <taxon>Oryza</taxon>
        <taxon>Oryza sativa</taxon>
    </lineage>
</organism>
<evidence type="ECO:0000259" key="12">
    <source>
        <dbReference type="PROSITE" id="PS51270"/>
    </source>
</evidence>
<dbReference type="Gene3D" id="3.30.40.10">
    <property type="entry name" value="Zinc/RING finger domain, C3HC4 (zinc finger)"/>
    <property type="match status" value="1"/>
</dbReference>
<dbReference type="Gramene" id="BGIOSGA011856-TA">
    <property type="protein sequence ID" value="BGIOSGA011856-PA"/>
    <property type="gene ID" value="BGIOSGA011856"/>
</dbReference>
<dbReference type="PANTHER" id="PTHR21319">
    <property type="entry name" value="RING FINGER AND CHY ZINC FINGER DOMAIN-CONTAINING PROTEIN 1"/>
    <property type="match status" value="1"/>
</dbReference>
<dbReference type="GO" id="GO:0006511">
    <property type="term" value="P:ubiquitin-dependent protein catabolic process"/>
    <property type="evidence" value="ECO:0007669"/>
    <property type="project" value="TreeGrafter"/>
</dbReference>
<dbReference type="SUPFAM" id="SSF161245">
    <property type="entry name" value="Zinc hairpin stack"/>
    <property type="match status" value="2"/>
</dbReference>
<dbReference type="InterPro" id="IPR013083">
    <property type="entry name" value="Znf_RING/FYVE/PHD"/>
</dbReference>
<dbReference type="InterPro" id="IPR037275">
    <property type="entry name" value="Znf_CTCHY_sf"/>
</dbReference>
<dbReference type="PANTHER" id="PTHR21319:SF66">
    <property type="entry name" value="CHY-TYPE_CTCHY-TYPE_RING-TYPE ZINC FINGER PROTEIN"/>
    <property type="match status" value="1"/>
</dbReference>
<dbReference type="HOGENOM" id="CLU_013368_8_0_1"/>
<evidence type="ECO:0000313" key="14">
    <source>
        <dbReference type="Proteomes" id="UP000007015"/>
    </source>
</evidence>
<keyword evidence="5" id="KW-0833">Ubl conjugation pathway</keyword>
<feature type="domain" description="CTCHY-type" evidence="12">
    <location>
        <begin position="243"/>
        <end position="335"/>
    </location>
</feature>
<dbReference type="GO" id="GO:0008270">
    <property type="term" value="F:zinc ion binding"/>
    <property type="evidence" value="ECO:0007669"/>
    <property type="project" value="UniProtKB-KW"/>
</dbReference>
<dbReference type="Proteomes" id="UP000007015">
    <property type="component" value="Chromosome 3"/>
</dbReference>
<evidence type="ECO:0000256" key="4">
    <source>
        <dbReference type="ARBA" id="ARBA00022771"/>
    </source>
</evidence>
<evidence type="ECO:0000256" key="9">
    <source>
        <dbReference type="SAM" id="SignalP"/>
    </source>
</evidence>
<comment type="subcellular location">
    <subcellularLocation>
        <location evidence="1">Nucleus</location>
    </subcellularLocation>
</comment>
<dbReference type="SUPFAM" id="SSF57850">
    <property type="entry name" value="RING/U-box"/>
    <property type="match status" value="1"/>
</dbReference>
<keyword evidence="9" id="KW-0732">Signal</keyword>
<evidence type="ECO:0000256" key="6">
    <source>
        <dbReference type="ARBA" id="ARBA00022833"/>
    </source>
</evidence>
<dbReference type="GO" id="GO:0005634">
    <property type="term" value="C:nucleus"/>
    <property type="evidence" value="ECO:0007669"/>
    <property type="project" value="UniProtKB-SubCell"/>
</dbReference>
<evidence type="ECO:0000259" key="11">
    <source>
        <dbReference type="PROSITE" id="PS51266"/>
    </source>
</evidence>
<dbReference type="FunFam" id="2.20.28.10:FF:000009">
    <property type="entry name" value="RING finger and CHY zinc finger domain-containing protein 1"/>
    <property type="match status" value="1"/>
</dbReference>
<sequence length="454" mass="51293">MALGHVKLKLLSLVFFFLGSKVGAAFTKDAHFRFREATVASLDRKPCSRNTRFCFGQENPRRYLVYGVMPESSTGTEDGLMADIMYQGVRDHSGRNNALHKDNPVFSRCKEEASATSSIIDHRTAKVGRRDDGPNMSKVLRATIPENSVSGSSVRGKLREMEMDLAVEQYGCVHYRRKCKIRAPCCGEIFDCRHCHNEAKDSLEVSISDRHEIPRHEIKLVICSLCNKEQDVQQDCSNCGACLGKYFCAKCNFYDDDVSKNQFHCDGCGICRQVVLNLHSCDGVMKYEPFLINFTITFYRTGGAENFFHCDKCGCCYSYVLKDSHHCVERAMHHNCPVCFEYLFDSTKDISALHCGHTIHLECLYEMRSHQQFSCPVCLRSACDMSHAWQKLDQEVAASPMPVIYQKKMIWILCNDCGTTSNVQFHILGHKCPGCSSYNTRQTRAAPAAACSRV</sequence>
<feature type="domain" description="CHY-type" evidence="11">
    <location>
        <begin position="165"/>
        <end position="241"/>
    </location>
</feature>
<dbReference type="Pfam" id="PF05495">
    <property type="entry name" value="zf-CHY"/>
    <property type="match status" value="1"/>
</dbReference>
<dbReference type="GO" id="GO:0016567">
    <property type="term" value="P:protein ubiquitination"/>
    <property type="evidence" value="ECO:0007669"/>
    <property type="project" value="TreeGrafter"/>
</dbReference>
<feature type="signal peptide" evidence="9">
    <location>
        <begin position="1"/>
        <end position="24"/>
    </location>
</feature>
<dbReference type="SUPFAM" id="SSF161219">
    <property type="entry name" value="CHY zinc finger-like"/>
    <property type="match status" value="1"/>
</dbReference>
<name>B8ANB2_ORYSI</name>
<dbReference type="PROSITE" id="PS50089">
    <property type="entry name" value="ZF_RING_2"/>
    <property type="match status" value="1"/>
</dbReference>
<gene>
    <name evidence="13" type="ORF">OsI_10008</name>
</gene>
<dbReference type="InterPro" id="IPR039512">
    <property type="entry name" value="RCHY1_zinc-ribbon"/>
</dbReference>
<feature type="domain" description="RING-type" evidence="10">
    <location>
        <begin position="336"/>
        <end position="378"/>
    </location>
</feature>